<keyword evidence="3" id="KW-1185">Reference proteome</keyword>
<organism evidence="2 3">
    <name type="scientific">Litomosoides sigmodontis</name>
    <name type="common">Filarial nematode worm</name>
    <dbReference type="NCBI Taxonomy" id="42156"/>
    <lineage>
        <taxon>Eukaryota</taxon>
        <taxon>Metazoa</taxon>
        <taxon>Ecdysozoa</taxon>
        <taxon>Nematoda</taxon>
        <taxon>Chromadorea</taxon>
        <taxon>Rhabditida</taxon>
        <taxon>Spirurina</taxon>
        <taxon>Spiruromorpha</taxon>
        <taxon>Filarioidea</taxon>
        <taxon>Onchocercidae</taxon>
        <taxon>Litomosoides</taxon>
    </lineage>
</organism>
<evidence type="ECO:0000313" key="3">
    <source>
        <dbReference type="Proteomes" id="UP000277928"/>
    </source>
</evidence>
<dbReference type="Proteomes" id="UP000277928">
    <property type="component" value="Unassembled WGS sequence"/>
</dbReference>
<dbReference type="STRING" id="42156.A0A3P6SK51"/>
<evidence type="ECO:0000313" key="2">
    <source>
        <dbReference type="EMBL" id="VDK72677.1"/>
    </source>
</evidence>
<name>A0A3P6SK51_LITSI</name>
<protein>
    <submittedName>
        <fullName evidence="2">Uncharacterized protein</fullName>
    </submittedName>
</protein>
<dbReference type="PANTHER" id="PTHR47204">
    <property type="entry name" value="OS02G0168900 PROTEIN"/>
    <property type="match status" value="1"/>
</dbReference>
<accession>A0A3P6SK51</accession>
<dbReference type="Gene3D" id="2.40.128.680">
    <property type="match status" value="1"/>
</dbReference>
<dbReference type="InterPro" id="IPR013924">
    <property type="entry name" value="RNase_H2_suC"/>
</dbReference>
<dbReference type="OMA" id="DFTNEFH"/>
<sequence>MSERKKEVAFEGPRNAVVTGSPNEPKSIVFENGPASNDDFTNEFHSLPCKIKYDGPAKVSQYFIPKELGDEKKVATFRGRILNGEKQHFPDGYRLYVAVEKENKDNNRVFEVNGSATSFTRWEYDRSASHRSCLAQAIDFVSTAEIFARNDD</sequence>
<proteinExistence type="predicted"/>
<dbReference type="AlphaFoldDB" id="A0A3P6SK51"/>
<evidence type="ECO:0000256" key="1">
    <source>
        <dbReference type="SAM" id="MobiDB-lite"/>
    </source>
</evidence>
<reference evidence="2 3" key="1">
    <citation type="submission" date="2018-08" db="EMBL/GenBank/DDBJ databases">
        <authorList>
            <person name="Laetsch R D."/>
            <person name="Stevens L."/>
            <person name="Kumar S."/>
            <person name="Blaxter L. M."/>
        </authorList>
    </citation>
    <scope>NUCLEOTIDE SEQUENCE [LARGE SCALE GENOMIC DNA]</scope>
</reference>
<dbReference type="Pfam" id="PF08615">
    <property type="entry name" value="RNase_H2_suC"/>
    <property type="match status" value="1"/>
</dbReference>
<dbReference type="EMBL" id="UYRX01000075">
    <property type="protein sequence ID" value="VDK72677.1"/>
    <property type="molecule type" value="Genomic_DNA"/>
</dbReference>
<dbReference type="CDD" id="cd09271">
    <property type="entry name" value="RNase_H2-C"/>
    <property type="match status" value="1"/>
</dbReference>
<dbReference type="OrthoDB" id="6222486at2759"/>
<dbReference type="GO" id="GO:0032299">
    <property type="term" value="C:ribonuclease H2 complex"/>
    <property type="evidence" value="ECO:0007669"/>
    <property type="project" value="InterPro"/>
</dbReference>
<dbReference type="PANTHER" id="PTHR47204:SF1">
    <property type="entry name" value="RIBONUCLEASE H2 SUBUNIT C"/>
    <property type="match status" value="1"/>
</dbReference>
<feature type="region of interest" description="Disordered" evidence="1">
    <location>
        <begin position="1"/>
        <end position="34"/>
    </location>
</feature>
<dbReference type="GO" id="GO:0006401">
    <property type="term" value="P:RNA catabolic process"/>
    <property type="evidence" value="ECO:0007669"/>
    <property type="project" value="InterPro"/>
</dbReference>
<gene>
    <name evidence="2" type="ORF">NLS_LOCUS1861</name>
</gene>